<dbReference type="InterPro" id="IPR036390">
    <property type="entry name" value="WH_DNA-bd_sf"/>
</dbReference>
<evidence type="ECO:0000313" key="6">
    <source>
        <dbReference type="EMBL" id="MBN2964201.1"/>
    </source>
</evidence>
<evidence type="ECO:0000256" key="4">
    <source>
        <dbReference type="ARBA" id="ARBA00023163"/>
    </source>
</evidence>
<comment type="similarity">
    <text evidence="1">Belongs to the LysR transcriptional regulatory family.</text>
</comment>
<dbReference type="SUPFAM" id="SSF53850">
    <property type="entry name" value="Periplasmic binding protein-like II"/>
    <property type="match status" value="1"/>
</dbReference>
<dbReference type="CDD" id="cd05466">
    <property type="entry name" value="PBP2_LTTR_substrate"/>
    <property type="match status" value="1"/>
</dbReference>
<dbReference type="InterPro" id="IPR050950">
    <property type="entry name" value="HTH-type_LysR_regulators"/>
</dbReference>
<name>A0ABS2WRA5_9BACT</name>
<comment type="caution">
    <text evidence="6">The sequence shown here is derived from an EMBL/GenBank/DDBJ whole genome shotgun (WGS) entry which is preliminary data.</text>
</comment>
<reference evidence="6 7" key="3">
    <citation type="submission" date="2021-02" db="EMBL/GenBank/DDBJ databases">
        <authorList>
            <person name="Merkel A.Y."/>
        </authorList>
    </citation>
    <scope>NUCLEOTIDE SEQUENCE [LARGE SCALE GENOMIC DNA]</scope>
    <source>
        <strain evidence="6 7">T05b</strain>
    </source>
</reference>
<dbReference type="EMBL" id="JAFHKK010000008">
    <property type="protein sequence ID" value="MBN2964201.1"/>
    <property type="molecule type" value="Genomic_DNA"/>
</dbReference>
<dbReference type="Gene3D" id="1.10.10.10">
    <property type="entry name" value="Winged helix-like DNA-binding domain superfamily/Winged helix DNA-binding domain"/>
    <property type="match status" value="1"/>
</dbReference>
<evidence type="ECO:0000256" key="3">
    <source>
        <dbReference type="ARBA" id="ARBA00023125"/>
    </source>
</evidence>
<dbReference type="PROSITE" id="PS50931">
    <property type="entry name" value="HTH_LYSR"/>
    <property type="match status" value="1"/>
</dbReference>
<dbReference type="PANTHER" id="PTHR30419:SF8">
    <property type="entry name" value="NITROGEN ASSIMILATION TRANSCRIPTIONAL ACTIVATOR-RELATED"/>
    <property type="match status" value="1"/>
</dbReference>
<dbReference type="InterPro" id="IPR005119">
    <property type="entry name" value="LysR_subst-bd"/>
</dbReference>
<evidence type="ECO:0000256" key="1">
    <source>
        <dbReference type="ARBA" id="ARBA00009437"/>
    </source>
</evidence>
<dbReference type="Proteomes" id="UP000703590">
    <property type="component" value="Unassembled WGS sequence"/>
</dbReference>
<dbReference type="SUPFAM" id="SSF46785">
    <property type="entry name" value="Winged helix' DNA-binding domain"/>
    <property type="match status" value="1"/>
</dbReference>
<gene>
    <name evidence="6" type="ORF">JWV37_05375</name>
</gene>
<dbReference type="PRINTS" id="PR00039">
    <property type="entry name" value="HTHLYSR"/>
</dbReference>
<accession>A0ABS2WRA5</accession>
<evidence type="ECO:0000256" key="2">
    <source>
        <dbReference type="ARBA" id="ARBA00023015"/>
    </source>
</evidence>
<feature type="domain" description="HTH lysR-type" evidence="5">
    <location>
        <begin position="1"/>
        <end position="58"/>
    </location>
</feature>
<proteinExistence type="inferred from homology"/>
<dbReference type="InterPro" id="IPR000847">
    <property type="entry name" value="LysR_HTH_N"/>
</dbReference>
<keyword evidence="7" id="KW-1185">Reference proteome</keyword>
<keyword evidence="2" id="KW-0805">Transcription regulation</keyword>
<evidence type="ECO:0000259" key="5">
    <source>
        <dbReference type="PROSITE" id="PS50931"/>
    </source>
</evidence>
<organism evidence="6 7">
    <name type="scientific">Sulfurospirillum tamanense</name>
    <dbReference type="NCBI Taxonomy" id="2813362"/>
    <lineage>
        <taxon>Bacteria</taxon>
        <taxon>Pseudomonadati</taxon>
        <taxon>Campylobacterota</taxon>
        <taxon>Epsilonproteobacteria</taxon>
        <taxon>Campylobacterales</taxon>
        <taxon>Sulfurospirillaceae</taxon>
        <taxon>Sulfurospirillum</taxon>
    </lineage>
</organism>
<protein>
    <submittedName>
        <fullName evidence="6">LysR family transcriptional regulator</fullName>
    </submittedName>
</protein>
<sequence>MSLRQLEYMLKVAEEQSFTKASLKLKIAQPSLSQYILNLEQNLGVILFNRTTNPITLTHAGEVFSVKAQEILRLNRELTMQMQDIAGLKKGKLKLGISQTGADFIPKVLSSFNQKFPDVEIELIEAYSSREMEKILQDNVIDIGTLILPIEADNMSYDVIQEERFLIALPINHPLVGQIRKRPNEAYPEISLHLLKNEQFVLPKASLRIRLIFDKVFHEAGFVPNILCQTQTMDVANTIVASGMGVCFSLPQNIRVGIKDKLALFSISNSLVVRTLVLAHKKEKYLPEIALEFLAIAKKYTK</sequence>
<keyword evidence="3" id="KW-0238">DNA-binding</keyword>
<reference evidence="6 7" key="1">
    <citation type="submission" date="2021-02" db="EMBL/GenBank/DDBJ databases">
        <title>Sulfurospirillum tamanensis sp. nov.</title>
        <authorList>
            <person name="Frolova A."/>
            <person name="Merkel A."/>
            <person name="Slobodkin A."/>
        </authorList>
    </citation>
    <scope>NUCLEOTIDE SEQUENCE [LARGE SCALE GENOMIC DNA]</scope>
    <source>
        <strain evidence="6 7">T05b</strain>
    </source>
</reference>
<dbReference type="Pfam" id="PF00126">
    <property type="entry name" value="HTH_1"/>
    <property type="match status" value="1"/>
</dbReference>
<evidence type="ECO:0000313" key="7">
    <source>
        <dbReference type="Proteomes" id="UP000703590"/>
    </source>
</evidence>
<dbReference type="Gene3D" id="3.40.190.290">
    <property type="match status" value="1"/>
</dbReference>
<dbReference type="PANTHER" id="PTHR30419">
    <property type="entry name" value="HTH-TYPE TRANSCRIPTIONAL REGULATOR YBHD"/>
    <property type="match status" value="1"/>
</dbReference>
<dbReference type="RefSeq" id="WP_205458745.1">
    <property type="nucleotide sequence ID" value="NZ_JAFHKK010000008.1"/>
</dbReference>
<keyword evidence="4" id="KW-0804">Transcription</keyword>
<reference evidence="7" key="2">
    <citation type="submission" date="2021-02" db="EMBL/GenBank/DDBJ databases">
        <title>Sulfurospirillum tamanensis sp. nov.</title>
        <authorList>
            <person name="Merkel A.Y."/>
        </authorList>
    </citation>
    <scope>NUCLEOTIDE SEQUENCE [LARGE SCALE GENOMIC DNA]</scope>
    <source>
        <strain evidence="7">T05b</strain>
    </source>
</reference>
<dbReference type="Pfam" id="PF03466">
    <property type="entry name" value="LysR_substrate"/>
    <property type="match status" value="1"/>
</dbReference>
<dbReference type="InterPro" id="IPR036388">
    <property type="entry name" value="WH-like_DNA-bd_sf"/>
</dbReference>